<accession>A1ZGC7</accession>
<dbReference type="HAMAP" id="MF_00161">
    <property type="entry name" value="LspA"/>
    <property type="match status" value="1"/>
</dbReference>
<dbReference type="RefSeq" id="WP_002694796.1">
    <property type="nucleotide sequence ID" value="NZ_AAWS01000006.1"/>
</dbReference>
<dbReference type="GO" id="GO:0006508">
    <property type="term" value="P:proteolysis"/>
    <property type="evidence" value="ECO:0007669"/>
    <property type="project" value="UniProtKB-KW"/>
</dbReference>
<dbReference type="EC" id="3.4.23.36" evidence="9"/>
<evidence type="ECO:0000256" key="9">
    <source>
        <dbReference type="HAMAP-Rule" id="MF_00161"/>
    </source>
</evidence>
<dbReference type="OrthoDB" id="9810259at2"/>
<evidence type="ECO:0000256" key="4">
    <source>
        <dbReference type="ARBA" id="ARBA00022692"/>
    </source>
</evidence>
<evidence type="ECO:0000313" key="12">
    <source>
        <dbReference type="EMBL" id="EAY30544.1"/>
    </source>
</evidence>
<dbReference type="UniPathway" id="UPA00665"/>
<keyword evidence="8 9" id="KW-0472">Membrane</keyword>
<dbReference type="eggNOG" id="COG0597">
    <property type="taxonomic scope" value="Bacteria"/>
</dbReference>
<dbReference type="GO" id="GO:0004190">
    <property type="term" value="F:aspartic-type endopeptidase activity"/>
    <property type="evidence" value="ECO:0007669"/>
    <property type="project" value="UniProtKB-UniRule"/>
</dbReference>
<feature type="transmembrane region" description="Helical" evidence="9">
    <location>
        <begin position="66"/>
        <end position="87"/>
    </location>
</feature>
<keyword evidence="4 9" id="KW-0812">Transmembrane</keyword>
<name>A1ZGC7_MICM2</name>
<feature type="active site" evidence="9">
    <location>
        <position position="172"/>
    </location>
</feature>
<comment type="pathway">
    <text evidence="9">Protein modification; lipoprotein biosynthesis (signal peptide cleavage).</text>
</comment>
<evidence type="ECO:0000256" key="11">
    <source>
        <dbReference type="SAM" id="MobiDB-lite"/>
    </source>
</evidence>
<dbReference type="PRINTS" id="PR00781">
    <property type="entry name" value="LIPOSIGPTASE"/>
</dbReference>
<feature type="compositionally biased region" description="Polar residues" evidence="11">
    <location>
        <begin position="205"/>
        <end position="216"/>
    </location>
</feature>
<dbReference type="EMBL" id="AAWS01000006">
    <property type="protein sequence ID" value="EAY30544.1"/>
    <property type="molecule type" value="Genomic_DNA"/>
</dbReference>
<feature type="active site" evidence="9">
    <location>
        <position position="142"/>
    </location>
</feature>
<comment type="subcellular location">
    <subcellularLocation>
        <location evidence="9">Cell membrane</location>
        <topology evidence="9">Multi-pass membrane protein</topology>
    </subcellularLocation>
</comment>
<feature type="region of interest" description="Disordered" evidence="11">
    <location>
        <begin position="195"/>
        <end position="216"/>
    </location>
</feature>
<evidence type="ECO:0000256" key="10">
    <source>
        <dbReference type="RuleBase" id="RU004181"/>
    </source>
</evidence>
<dbReference type="InterPro" id="IPR001872">
    <property type="entry name" value="Peptidase_A8"/>
</dbReference>
<comment type="catalytic activity">
    <reaction evidence="9">
        <text>Release of signal peptides from bacterial membrane prolipoproteins. Hydrolyzes -Xaa-Yaa-Zaa-|-(S,diacylglyceryl)Cys-, in which Xaa is hydrophobic (preferably Leu), and Yaa (Ala or Ser) and Zaa (Gly or Ala) have small, neutral side chains.</text>
        <dbReference type="EC" id="3.4.23.36"/>
    </reaction>
</comment>
<dbReference type="PANTHER" id="PTHR33695">
    <property type="entry name" value="LIPOPROTEIN SIGNAL PEPTIDASE"/>
    <property type="match status" value="1"/>
</dbReference>
<reference evidence="12 13" key="1">
    <citation type="submission" date="2007-01" db="EMBL/GenBank/DDBJ databases">
        <authorList>
            <person name="Haygood M."/>
            <person name="Podell S."/>
            <person name="Anderson C."/>
            <person name="Hopkinson B."/>
            <person name="Roe K."/>
            <person name="Barbeau K."/>
            <person name="Gaasterland T."/>
            <person name="Ferriera S."/>
            <person name="Johnson J."/>
            <person name="Kravitz S."/>
            <person name="Beeson K."/>
            <person name="Sutton G."/>
            <person name="Rogers Y.-H."/>
            <person name="Friedman R."/>
            <person name="Frazier M."/>
            <person name="Venter J.C."/>
        </authorList>
    </citation>
    <scope>NUCLEOTIDE SEQUENCE [LARGE SCALE GENOMIC DNA]</scope>
    <source>
        <strain evidence="12 13">ATCC 23134</strain>
    </source>
</reference>
<proteinExistence type="inferred from homology"/>
<gene>
    <name evidence="9" type="primary">lspA</name>
    <name evidence="12" type="ORF">M23134_03182</name>
</gene>
<protein>
    <recommendedName>
        <fullName evidence="9">Lipoprotein signal peptidase</fullName>
        <ecNumber evidence="9">3.4.23.36</ecNumber>
    </recommendedName>
    <alternativeName>
        <fullName evidence="9">Prolipoprotein signal peptidase</fullName>
    </alternativeName>
    <alternativeName>
        <fullName evidence="9">Signal peptidase II</fullName>
        <shortName evidence="9">SPase II</shortName>
    </alternativeName>
</protein>
<dbReference type="Proteomes" id="UP000004095">
    <property type="component" value="Unassembled WGS sequence"/>
</dbReference>
<comment type="function">
    <text evidence="9">This protein specifically catalyzes the removal of signal peptides from prolipoproteins.</text>
</comment>
<feature type="transmembrane region" description="Helical" evidence="9">
    <location>
        <begin position="162"/>
        <end position="184"/>
    </location>
</feature>
<dbReference type="Pfam" id="PF01252">
    <property type="entry name" value="Peptidase_A8"/>
    <property type="match status" value="1"/>
</dbReference>
<evidence type="ECO:0000256" key="6">
    <source>
        <dbReference type="ARBA" id="ARBA00022801"/>
    </source>
</evidence>
<feature type="compositionally biased region" description="Basic and acidic residues" evidence="11">
    <location>
        <begin position="195"/>
        <end position="204"/>
    </location>
</feature>
<keyword evidence="2 9" id="KW-1003">Cell membrane</keyword>
<dbReference type="NCBIfam" id="NF011369">
    <property type="entry name" value="PRK14788.1"/>
    <property type="match status" value="1"/>
</dbReference>
<evidence type="ECO:0000256" key="8">
    <source>
        <dbReference type="ARBA" id="ARBA00023136"/>
    </source>
</evidence>
<evidence type="ECO:0000313" key="13">
    <source>
        <dbReference type="Proteomes" id="UP000004095"/>
    </source>
</evidence>
<sequence length="216" mass="24102">MKKTHKLYKYFLLSFVVILLDQAVKLLVHYNMDPGLAGEIKVLGSWLKIHYVLNPGMAFGLKLGSVYGKLILTLFRLLATVGIAYYMSLLVKRKAHTGLVWCVALILAGAVGNVVDSTFYGVFLNNAPAGSPTPWFHGQVIDMIYLDIWEGHLPQWLGGQYYALWPIFNIADSAIFLGVAVILVMQRRFFKDAEDKKQDNETNKDTTTPSTGTTAN</sequence>
<dbReference type="PANTHER" id="PTHR33695:SF1">
    <property type="entry name" value="LIPOPROTEIN SIGNAL PEPTIDASE"/>
    <property type="match status" value="1"/>
</dbReference>
<evidence type="ECO:0000256" key="1">
    <source>
        <dbReference type="ARBA" id="ARBA00006139"/>
    </source>
</evidence>
<feature type="transmembrane region" description="Helical" evidence="9">
    <location>
        <begin position="7"/>
        <end position="28"/>
    </location>
</feature>
<evidence type="ECO:0000256" key="5">
    <source>
        <dbReference type="ARBA" id="ARBA00022750"/>
    </source>
</evidence>
<dbReference type="AlphaFoldDB" id="A1ZGC7"/>
<evidence type="ECO:0000256" key="7">
    <source>
        <dbReference type="ARBA" id="ARBA00022989"/>
    </source>
</evidence>
<keyword evidence="7 9" id="KW-1133">Transmembrane helix</keyword>
<dbReference type="GO" id="GO:0005886">
    <property type="term" value="C:plasma membrane"/>
    <property type="evidence" value="ECO:0007669"/>
    <property type="project" value="UniProtKB-SubCell"/>
</dbReference>
<evidence type="ECO:0000256" key="2">
    <source>
        <dbReference type="ARBA" id="ARBA00022475"/>
    </source>
</evidence>
<comment type="caution">
    <text evidence="12">The sequence shown here is derived from an EMBL/GenBank/DDBJ whole genome shotgun (WGS) entry which is preliminary data.</text>
</comment>
<feature type="transmembrane region" description="Helical" evidence="9">
    <location>
        <begin position="99"/>
        <end position="123"/>
    </location>
</feature>
<evidence type="ECO:0000256" key="3">
    <source>
        <dbReference type="ARBA" id="ARBA00022670"/>
    </source>
</evidence>
<keyword evidence="3 9" id="KW-0645">Protease</keyword>
<comment type="similarity">
    <text evidence="1 9 10">Belongs to the peptidase A8 family.</text>
</comment>
<keyword evidence="13" id="KW-1185">Reference proteome</keyword>
<organism evidence="12 13">
    <name type="scientific">Microscilla marina ATCC 23134</name>
    <dbReference type="NCBI Taxonomy" id="313606"/>
    <lineage>
        <taxon>Bacteria</taxon>
        <taxon>Pseudomonadati</taxon>
        <taxon>Bacteroidota</taxon>
        <taxon>Cytophagia</taxon>
        <taxon>Cytophagales</taxon>
        <taxon>Microscillaceae</taxon>
        <taxon>Microscilla</taxon>
    </lineage>
</organism>
<keyword evidence="5 9" id="KW-0064">Aspartyl protease</keyword>
<keyword evidence="6 9" id="KW-0378">Hydrolase</keyword>